<gene>
    <name evidence="4" type="ORF">ED312_15270</name>
</gene>
<keyword evidence="3" id="KW-1133">Transmembrane helix</keyword>
<feature type="coiled-coil region" evidence="1">
    <location>
        <begin position="978"/>
        <end position="1044"/>
    </location>
</feature>
<feature type="transmembrane region" description="Helical" evidence="3">
    <location>
        <begin position="26"/>
        <end position="51"/>
    </location>
</feature>
<feature type="region of interest" description="Disordered" evidence="2">
    <location>
        <begin position="723"/>
        <end position="764"/>
    </location>
</feature>
<keyword evidence="5" id="KW-1185">Reference proteome</keyword>
<reference evidence="4 5" key="1">
    <citation type="submission" date="2018-10" db="EMBL/GenBank/DDBJ databases">
        <title>Sinomicrobium pectinilyticum sp. nov., a pectinase-producing bacterium isolated from alkaline and saline soil, and emended description of the genus Sinomicrobium.</title>
        <authorList>
            <person name="Cheng B."/>
            <person name="Li C."/>
            <person name="Lai Q."/>
            <person name="Du M."/>
            <person name="Shao Z."/>
            <person name="Xu P."/>
            <person name="Yang C."/>
        </authorList>
    </citation>
    <scope>NUCLEOTIDE SEQUENCE [LARGE SCALE GENOMIC DNA]</scope>
    <source>
        <strain evidence="4 5">5DNS001</strain>
    </source>
</reference>
<dbReference type="Proteomes" id="UP000267469">
    <property type="component" value="Unassembled WGS sequence"/>
</dbReference>
<evidence type="ECO:0000313" key="4">
    <source>
        <dbReference type="EMBL" id="RNL83445.1"/>
    </source>
</evidence>
<feature type="transmembrane region" description="Helical" evidence="3">
    <location>
        <begin position="160"/>
        <end position="180"/>
    </location>
</feature>
<feature type="compositionally biased region" description="Basic and acidic residues" evidence="2">
    <location>
        <begin position="723"/>
        <end position="760"/>
    </location>
</feature>
<feature type="region of interest" description="Disordered" evidence="2">
    <location>
        <begin position="944"/>
        <end position="970"/>
    </location>
</feature>
<feature type="coiled-coil region" evidence="1">
    <location>
        <begin position="501"/>
        <end position="545"/>
    </location>
</feature>
<accession>A0A3N0E6J3</accession>
<dbReference type="AlphaFoldDB" id="A0A3N0E6J3"/>
<feature type="compositionally biased region" description="Basic and acidic residues" evidence="2">
    <location>
        <begin position="944"/>
        <end position="965"/>
    </location>
</feature>
<feature type="transmembrane region" description="Helical" evidence="3">
    <location>
        <begin position="57"/>
        <end position="82"/>
    </location>
</feature>
<keyword evidence="3" id="KW-0472">Membrane</keyword>
<keyword evidence="3" id="KW-0812">Transmembrane</keyword>
<sequence>MQGIDLIRQKLEAFIRKYYMNELIKGILLFTAIGLLYFIGTLLVEHFLWLGSTGRTVLFWLFVGVEIFLLYKFVAIPVLKLLRVKKGIGYTRASGIIGSHFPEVGDKLINVLQLSDDHTGTENGSNELLLASIEQKSAELQPFPFQIAVDFRKNLRYVKYALIPVIIVLMIWVSGNIYWFSDSYERVVHYRSAYEPPAPFQFFVVNISLKGIEGKPFEVEVKTSGEVVPEDVEIHFNGENYFMRKESPGSFRFEFKRPEGTTEFYLSANDVRSKTYRLEIVNAPVMTGFEMHLDYPEYLGMSTDTLTGTGNATVPEGTEITWKLKARNAGNVNWVSGDSVAPFEKVSREGNIAAFNKSVKVYRDTEYEIKTGNKDLPDYESLGFGISVIKDEYPEIEVKEIRDSTKSSGVYFVGQVSDDHGFYGLEMKYYPENKEDEPKEKKISISTSSNVDRFADAFPDNLQLSGGSNYVIYFEVKDNDALRGGKTAKSRMFTYRVRTESEVEKERMEKQKNAIRSLERSLGDMEDQQKELKEINTLNMEKEQKSFNDRQKIDDFLERQLQQEKIMQRFTEDLEERLDEVPGEEDEERKKLLEERLERQREELKKNEELLKELKEVTDKLDRENMAQRLEKLSKSQQNNRKNLEQVLELTKRYYVTQNAERLRKELEKLADKQEKAGTENKEGTGNEKEKEEQLQEDLNKEFDALKEELKKLEKENEELKKPLELGRDEKKEETVSEEQQKALEEMKKGEKEKAGEKQRSAGKKMKQMAADMKSGMQSGASSDDMEDAEVLRQILKNLVAFSFEQEDLMKVVEDMRDDHPALTRSLHRQHNLKEMFSHIDDSIFALSLRRPELSEQVNKEVTDAHFHIDKAIERLSDNELYRGASSQHYAFASANNLAALLGNILDNLQQSMGMGQGQGNNEMQLPDIIQGQEELNGKMKNAIEGDKKEKEEGKGDKKDGKNPEEGEGQSEELFEIYKQQQILRQALEKQLSDMEGESNGKNKEKLLREMEQVEDRLLRDGMNQDVLRRMLNLQHELLKLKNAAMEQGEENKRESHTDKRQFESGEGGRLPEVEEYLQGIEILNRQVLPLRQIYKEKVKEYFKKDD</sequence>
<dbReference type="EMBL" id="RJTM01000105">
    <property type="protein sequence ID" value="RNL83445.1"/>
    <property type="molecule type" value="Genomic_DNA"/>
</dbReference>
<dbReference type="OrthoDB" id="9812498at2"/>
<evidence type="ECO:0000256" key="1">
    <source>
        <dbReference type="SAM" id="Coils"/>
    </source>
</evidence>
<name>A0A3N0E6J3_SINP1</name>
<feature type="region of interest" description="Disordered" evidence="2">
    <location>
        <begin position="1047"/>
        <end position="1069"/>
    </location>
</feature>
<protein>
    <recommendedName>
        <fullName evidence="6">DUF4175 family protein</fullName>
    </recommendedName>
</protein>
<feature type="compositionally biased region" description="Basic and acidic residues" evidence="2">
    <location>
        <begin position="1050"/>
        <end position="1064"/>
    </location>
</feature>
<feature type="region of interest" description="Disordered" evidence="2">
    <location>
        <begin position="667"/>
        <end position="703"/>
    </location>
</feature>
<evidence type="ECO:0000256" key="2">
    <source>
        <dbReference type="SAM" id="MobiDB-lite"/>
    </source>
</evidence>
<proteinExistence type="predicted"/>
<keyword evidence="1" id="KW-0175">Coiled coil</keyword>
<evidence type="ECO:0008006" key="6">
    <source>
        <dbReference type="Google" id="ProtNLM"/>
    </source>
</evidence>
<evidence type="ECO:0000313" key="5">
    <source>
        <dbReference type="Proteomes" id="UP000267469"/>
    </source>
</evidence>
<comment type="caution">
    <text evidence="4">The sequence shown here is derived from an EMBL/GenBank/DDBJ whole genome shotgun (WGS) entry which is preliminary data.</text>
</comment>
<evidence type="ECO:0000256" key="3">
    <source>
        <dbReference type="SAM" id="Phobius"/>
    </source>
</evidence>
<organism evidence="4 5">
    <name type="scientific">Sinomicrobium pectinilyticum</name>
    <dbReference type="NCBI Taxonomy" id="1084421"/>
    <lineage>
        <taxon>Bacteria</taxon>
        <taxon>Pseudomonadati</taxon>
        <taxon>Bacteroidota</taxon>
        <taxon>Flavobacteriia</taxon>
        <taxon>Flavobacteriales</taxon>
        <taxon>Flavobacteriaceae</taxon>
        <taxon>Sinomicrobium</taxon>
    </lineage>
</organism>